<dbReference type="Pfam" id="PF03969">
    <property type="entry name" value="AFG1_ATPase"/>
    <property type="match status" value="1"/>
</dbReference>
<evidence type="ECO:0000256" key="1">
    <source>
        <dbReference type="ARBA" id="ARBA00022741"/>
    </source>
</evidence>
<feature type="region of interest" description="Disordered" evidence="3">
    <location>
        <begin position="383"/>
        <end position="404"/>
    </location>
</feature>
<accession>A0A7W9RYP2</accession>
<dbReference type="GO" id="GO:0051301">
    <property type="term" value="P:cell division"/>
    <property type="evidence" value="ECO:0007669"/>
    <property type="project" value="UniProtKB-KW"/>
</dbReference>
<feature type="compositionally biased region" description="Polar residues" evidence="3">
    <location>
        <begin position="391"/>
        <end position="404"/>
    </location>
</feature>
<dbReference type="PANTHER" id="PTHR12169:SF6">
    <property type="entry name" value="AFG1-LIKE ATPASE"/>
    <property type="match status" value="1"/>
</dbReference>
<organism evidence="4 5">
    <name type="scientific">Aquamicrobium lusatiense</name>
    <dbReference type="NCBI Taxonomy" id="89772"/>
    <lineage>
        <taxon>Bacteria</taxon>
        <taxon>Pseudomonadati</taxon>
        <taxon>Pseudomonadota</taxon>
        <taxon>Alphaproteobacteria</taxon>
        <taxon>Hyphomicrobiales</taxon>
        <taxon>Phyllobacteriaceae</taxon>
        <taxon>Aquamicrobium</taxon>
    </lineage>
</organism>
<comment type="caution">
    <text evidence="4">The sequence shown here is derived from an EMBL/GenBank/DDBJ whole genome shotgun (WGS) entry which is preliminary data.</text>
</comment>
<proteinExistence type="predicted"/>
<dbReference type="InterPro" id="IPR005654">
    <property type="entry name" value="ATPase_AFG1-like"/>
</dbReference>
<dbReference type="RefSeq" id="WP_183824900.1">
    <property type="nucleotide sequence ID" value="NZ_JACHEU010000001.1"/>
</dbReference>
<sequence>MHLRDGLQTRATVRQDYLHRVETGAVRRDDAQLIIADQLDRLIGEIADKRLSRKSSALGWLFGRKREKHADVRGLYIYGGVGRGKTMLMDMFFEHVPARAKRRAHFNDFMADVHDRIQKQRQARKDGKTKEDDPIPPVARALAEEAWVLCFDEFAVTDIADAMILSRLFSVLFDQGVVLVATSNVAPRDLYHNGLNRQLFLPFITILERHAEVLNLDIDTDYRLEKLNSLPVYITPADTAADEALDEAWQAMTEGHETLPASISVKGRTIPVPRAAGDAARFSFADLCEKPLGARDYLAIAARYSTLFIDHVPVLDESRRNEAKRFILLVDVIYDQQLRLLISADAPPTGLYVGRTGTEAFEFDRTASRLIEMQSRDWRDTWNARNREGRQNPTQENAAAPQES</sequence>
<protein>
    <submittedName>
        <fullName evidence="4">Cell division protein ZapE</fullName>
    </submittedName>
</protein>
<evidence type="ECO:0000256" key="3">
    <source>
        <dbReference type="SAM" id="MobiDB-lite"/>
    </source>
</evidence>
<gene>
    <name evidence="4" type="ORF">HNR59_000277</name>
</gene>
<dbReference type="Gene3D" id="3.40.50.300">
    <property type="entry name" value="P-loop containing nucleotide triphosphate hydrolases"/>
    <property type="match status" value="1"/>
</dbReference>
<dbReference type="NCBIfam" id="NF040713">
    <property type="entry name" value="ZapE"/>
    <property type="match status" value="1"/>
</dbReference>
<dbReference type="PANTHER" id="PTHR12169">
    <property type="entry name" value="ATPASE N2B"/>
    <property type="match status" value="1"/>
</dbReference>
<keyword evidence="1" id="KW-0547">Nucleotide-binding</keyword>
<evidence type="ECO:0000313" key="5">
    <source>
        <dbReference type="Proteomes" id="UP000533306"/>
    </source>
</evidence>
<dbReference type="GO" id="GO:0005524">
    <property type="term" value="F:ATP binding"/>
    <property type="evidence" value="ECO:0007669"/>
    <property type="project" value="UniProtKB-KW"/>
</dbReference>
<dbReference type="EMBL" id="JACHEU010000001">
    <property type="protein sequence ID" value="MBB6010932.1"/>
    <property type="molecule type" value="Genomic_DNA"/>
</dbReference>
<keyword evidence="4" id="KW-0132">Cell division</keyword>
<keyword evidence="5" id="KW-1185">Reference proteome</keyword>
<evidence type="ECO:0000256" key="2">
    <source>
        <dbReference type="ARBA" id="ARBA00022840"/>
    </source>
</evidence>
<dbReference type="InterPro" id="IPR027417">
    <property type="entry name" value="P-loop_NTPase"/>
</dbReference>
<dbReference type="SUPFAM" id="SSF52540">
    <property type="entry name" value="P-loop containing nucleoside triphosphate hydrolases"/>
    <property type="match status" value="1"/>
</dbReference>
<keyword evidence="4" id="KW-0131">Cell cycle</keyword>
<dbReference type="AlphaFoldDB" id="A0A7W9RYP2"/>
<dbReference type="GO" id="GO:0016887">
    <property type="term" value="F:ATP hydrolysis activity"/>
    <property type="evidence" value="ECO:0007669"/>
    <property type="project" value="InterPro"/>
</dbReference>
<dbReference type="GO" id="GO:0005737">
    <property type="term" value="C:cytoplasm"/>
    <property type="evidence" value="ECO:0007669"/>
    <property type="project" value="TreeGrafter"/>
</dbReference>
<reference evidence="4 5" key="1">
    <citation type="submission" date="2020-08" db="EMBL/GenBank/DDBJ databases">
        <title>Genomic Encyclopedia of Type Strains, Phase IV (KMG-IV): sequencing the most valuable type-strain genomes for metagenomic binning, comparative biology and taxonomic classification.</title>
        <authorList>
            <person name="Goeker M."/>
        </authorList>
    </citation>
    <scope>NUCLEOTIDE SEQUENCE [LARGE SCALE GENOMIC DNA]</scope>
    <source>
        <strain evidence="4 5">DSM 11099</strain>
    </source>
</reference>
<dbReference type="Proteomes" id="UP000533306">
    <property type="component" value="Unassembled WGS sequence"/>
</dbReference>
<name>A0A7W9RYP2_9HYPH</name>
<evidence type="ECO:0000313" key="4">
    <source>
        <dbReference type="EMBL" id="MBB6010932.1"/>
    </source>
</evidence>
<keyword evidence="2" id="KW-0067">ATP-binding</keyword>